<dbReference type="Proteomes" id="UP000823786">
    <property type="component" value="Unassembled WGS sequence"/>
</dbReference>
<dbReference type="EMBL" id="JAGGJV010000001">
    <property type="protein sequence ID" value="MBP1857220.1"/>
    <property type="molecule type" value="Genomic_DNA"/>
</dbReference>
<organism evidence="1 2">
    <name type="scientific">Rhizobium herbae</name>
    <dbReference type="NCBI Taxonomy" id="508661"/>
    <lineage>
        <taxon>Bacteria</taxon>
        <taxon>Pseudomonadati</taxon>
        <taxon>Pseudomonadota</taxon>
        <taxon>Alphaproteobacteria</taxon>
        <taxon>Hyphomicrobiales</taxon>
        <taxon>Rhizobiaceae</taxon>
        <taxon>Rhizobium/Agrobacterium group</taxon>
        <taxon>Rhizobium</taxon>
    </lineage>
</organism>
<protein>
    <submittedName>
        <fullName evidence="1">Uncharacterized protein</fullName>
    </submittedName>
</protein>
<dbReference type="RefSeq" id="WP_209847819.1">
    <property type="nucleotide sequence ID" value="NZ_JAGGJV010000001.1"/>
</dbReference>
<keyword evidence="2" id="KW-1185">Reference proteome</keyword>
<comment type="caution">
    <text evidence="1">The sequence shown here is derived from an EMBL/GenBank/DDBJ whole genome shotgun (WGS) entry which is preliminary data.</text>
</comment>
<evidence type="ECO:0000313" key="2">
    <source>
        <dbReference type="Proteomes" id="UP000823786"/>
    </source>
</evidence>
<proteinExistence type="predicted"/>
<name>A0ABS4EGZ9_9HYPH</name>
<reference evidence="1 2" key="1">
    <citation type="submission" date="2021-03" db="EMBL/GenBank/DDBJ databases">
        <title>Genomic Encyclopedia of Type Strains, Phase IV (KMG-IV): sequencing the most valuable type-strain genomes for metagenomic binning, comparative biology and taxonomic classification.</title>
        <authorList>
            <person name="Goeker M."/>
        </authorList>
    </citation>
    <scope>NUCLEOTIDE SEQUENCE [LARGE SCALE GENOMIC DNA]</scope>
    <source>
        <strain evidence="1 2">DSM 26427</strain>
    </source>
</reference>
<gene>
    <name evidence="1" type="ORF">J2Z75_000700</name>
</gene>
<sequence>MNGTSATFPDRDSVAGKLAALGESEQSYLLLLMENAAQDENLIEGLYRHLDLASEAKLLNSLKLEKLGEWLGSNAPARLQIRLMEAAKSSQHAAFQAFRTGLVRSGGLEKAYPKA</sequence>
<accession>A0ABS4EGZ9</accession>
<evidence type="ECO:0000313" key="1">
    <source>
        <dbReference type="EMBL" id="MBP1857220.1"/>
    </source>
</evidence>